<proteinExistence type="predicted"/>
<protein>
    <recommendedName>
        <fullName evidence="4">Twin-arginine translocation pathway signal</fullName>
    </recommendedName>
</protein>
<evidence type="ECO:0000256" key="1">
    <source>
        <dbReference type="SAM" id="SignalP"/>
    </source>
</evidence>
<dbReference type="EMBL" id="JAUSVS010000002">
    <property type="protein sequence ID" value="MDQ0463755.1"/>
    <property type="molecule type" value="Genomic_DNA"/>
</dbReference>
<dbReference type="RefSeq" id="WP_307347916.1">
    <property type="nucleotide sequence ID" value="NZ_JAUSVS010000002.1"/>
</dbReference>
<feature type="chain" id="PRO_5046510015" description="Twin-arginine translocation pathway signal" evidence="1">
    <location>
        <begin position="24"/>
        <end position="181"/>
    </location>
</feature>
<sequence>MTPSRRAAIVSGLALFAGGPALAITPEKNPWPTGEARRAFKLREPKAGEELIRAFWLDGGRGREIWLIEARYDRARGPLLRQAHAIGRGPYNDYEFFRLTDRTVPMQVADYQALRDSCFTLVQDWLKTPAGFQGENVCLDWCGDGVEVAGLPGQPPLAITFDGAAEIIGARMRLAAKAYTA</sequence>
<accession>A0ABU0IQS9</accession>
<evidence type="ECO:0000313" key="2">
    <source>
        <dbReference type="EMBL" id="MDQ0463755.1"/>
    </source>
</evidence>
<reference evidence="2 3" key="1">
    <citation type="submission" date="2023-07" db="EMBL/GenBank/DDBJ databases">
        <title>Genomic Encyclopedia of Type Strains, Phase IV (KMG-IV): sequencing the most valuable type-strain genomes for metagenomic binning, comparative biology and taxonomic classification.</title>
        <authorList>
            <person name="Goeker M."/>
        </authorList>
    </citation>
    <scope>NUCLEOTIDE SEQUENCE [LARGE SCALE GENOMIC DNA]</scope>
    <source>
        <strain evidence="2 3">DSM 18695</strain>
    </source>
</reference>
<comment type="caution">
    <text evidence="2">The sequence shown here is derived from an EMBL/GenBank/DDBJ whole genome shotgun (WGS) entry which is preliminary data.</text>
</comment>
<evidence type="ECO:0008006" key="4">
    <source>
        <dbReference type="Google" id="ProtNLM"/>
    </source>
</evidence>
<evidence type="ECO:0000313" key="3">
    <source>
        <dbReference type="Proteomes" id="UP001228905"/>
    </source>
</evidence>
<dbReference type="Proteomes" id="UP001228905">
    <property type="component" value="Unassembled WGS sequence"/>
</dbReference>
<organism evidence="2 3">
    <name type="scientific">Caulobacter ginsengisoli</name>
    <dbReference type="NCBI Taxonomy" id="400775"/>
    <lineage>
        <taxon>Bacteria</taxon>
        <taxon>Pseudomonadati</taxon>
        <taxon>Pseudomonadota</taxon>
        <taxon>Alphaproteobacteria</taxon>
        <taxon>Caulobacterales</taxon>
        <taxon>Caulobacteraceae</taxon>
        <taxon>Caulobacter</taxon>
    </lineage>
</organism>
<keyword evidence="3" id="KW-1185">Reference proteome</keyword>
<keyword evidence="1" id="KW-0732">Signal</keyword>
<name>A0ABU0IQS9_9CAUL</name>
<feature type="signal peptide" evidence="1">
    <location>
        <begin position="1"/>
        <end position="23"/>
    </location>
</feature>
<gene>
    <name evidence="2" type="ORF">QO010_001526</name>
</gene>